<name>A0A8A1MKQ7_AJECA</name>
<proteinExistence type="predicted"/>
<dbReference type="VEuPathDB" id="FungiDB:I7I51_07306"/>
<accession>A0A8A1MKQ7</accession>
<dbReference type="AlphaFoldDB" id="A0A8A1MKQ7"/>
<protein>
    <submittedName>
        <fullName evidence="1">Uncharacterized protein</fullName>
    </submittedName>
</protein>
<gene>
    <name evidence="1" type="ORF">I7I51_07306</name>
</gene>
<reference evidence="1" key="1">
    <citation type="submission" date="2021-01" db="EMBL/GenBank/DDBJ databases">
        <title>Chromosome-level genome assembly of a human fungal pathogen reveals clustering of transcriptionally co-regulated genes.</title>
        <authorList>
            <person name="Voorhies M."/>
            <person name="Cohen S."/>
            <person name="Shea T.P."/>
            <person name="Petrus S."/>
            <person name="Munoz J.F."/>
            <person name="Poplawski S."/>
            <person name="Goldman W.E."/>
            <person name="Michael T."/>
            <person name="Cuomo C.A."/>
            <person name="Sil A."/>
            <person name="Beyhan S."/>
        </authorList>
    </citation>
    <scope>NUCLEOTIDE SEQUENCE</scope>
    <source>
        <strain evidence="1">WU24</strain>
    </source>
</reference>
<evidence type="ECO:0000313" key="2">
    <source>
        <dbReference type="Proteomes" id="UP000663671"/>
    </source>
</evidence>
<dbReference type="OrthoDB" id="4177740at2759"/>
<evidence type="ECO:0000313" key="1">
    <source>
        <dbReference type="EMBL" id="QSS66449.1"/>
    </source>
</evidence>
<dbReference type="EMBL" id="CP069115">
    <property type="protein sequence ID" value="QSS66449.1"/>
    <property type="molecule type" value="Genomic_DNA"/>
</dbReference>
<sequence length="137" mass="15809">MATYYDGWDLAALITSHSNKLHFGGYHSPWKHTDSGVPRRRGVIYCERVGEQQFLVRRVLDMFSKRNPHQILLMVSSHPVVEGDSLLRSELLAMTSYMKWKTRVMEREQSLVCPVMVISIMTLFKVRILQGPCEQGV</sequence>
<dbReference type="Proteomes" id="UP000663671">
    <property type="component" value="Chromosome 3"/>
</dbReference>
<organism evidence="1 2">
    <name type="scientific">Ajellomyces capsulatus</name>
    <name type="common">Darling's disease fungus</name>
    <name type="synonym">Histoplasma capsulatum</name>
    <dbReference type="NCBI Taxonomy" id="5037"/>
    <lineage>
        <taxon>Eukaryota</taxon>
        <taxon>Fungi</taxon>
        <taxon>Dikarya</taxon>
        <taxon>Ascomycota</taxon>
        <taxon>Pezizomycotina</taxon>
        <taxon>Eurotiomycetes</taxon>
        <taxon>Eurotiomycetidae</taxon>
        <taxon>Onygenales</taxon>
        <taxon>Ajellomycetaceae</taxon>
        <taxon>Histoplasma</taxon>
    </lineage>
</organism>